<name>A0A1E5VP39_9POAL</name>
<dbReference type="OrthoDB" id="1900495at2759"/>
<accession>A0A1E5VP39</accession>
<feature type="compositionally biased region" description="Polar residues" evidence="1">
    <location>
        <begin position="162"/>
        <end position="190"/>
    </location>
</feature>
<gene>
    <name evidence="3" type="ORF">BAE44_0012125</name>
</gene>
<dbReference type="PANTHER" id="PTHR34272">
    <property type="entry name" value="EXPRESSED PROTEIN"/>
    <property type="match status" value="1"/>
</dbReference>
<dbReference type="STRING" id="888268.A0A1E5VP39"/>
<dbReference type="Pfam" id="PF23324">
    <property type="entry name" value="DUF7086"/>
    <property type="match status" value="1"/>
</dbReference>
<evidence type="ECO:0000313" key="3">
    <source>
        <dbReference type="EMBL" id="OEL26856.1"/>
    </source>
</evidence>
<feature type="region of interest" description="Disordered" evidence="1">
    <location>
        <begin position="1"/>
        <end position="24"/>
    </location>
</feature>
<reference evidence="3 4" key="1">
    <citation type="submission" date="2016-09" db="EMBL/GenBank/DDBJ databases">
        <title>The draft genome of Dichanthelium oligosanthes: A C3 panicoid grass species.</title>
        <authorList>
            <person name="Studer A.J."/>
            <person name="Schnable J.C."/>
            <person name="Brutnell T.P."/>
        </authorList>
    </citation>
    <scope>NUCLEOTIDE SEQUENCE [LARGE SCALE GENOMIC DNA]</scope>
    <source>
        <strain evidence="4">cv. Kellogg 1175</strain>
        <tissue evidence="3">Leaf</tissue>
    </source>
</reference>
<dbReference type="InterPro" id="IPR055513">
    <property type="entry name" value="DUF7086"/>
</dbReference>
<dbReference type="PANTHER" id="PTHR34272:SF1">
    <property type="entry name" value="EXPRESSED PROTEIN"/>
    <property type="match status" value="1"/>
</dbReference>
<dbReference type="AlphaFoldDB" id="A0A1E5VP39"/>
<evidence type="ECO:0000313" key="4">
    <source>
        <dbReference type="Proteomes" id="UP000095767"/>
    </source>
</evidence>
<evidence type="ECO:0000256" key="1">
    <source>
        <dbReference type="SAM" id="MobiDB-lite"/>
    </source>
</evidence>
<sequence>MPRSKHYYSAAEPSGGDEAKVDDDSSLLSLSLGDIYSSNDNAPATRAKAEADATVFRSPATTPVVVPVPVRPAADVLGAPFAAAAATAVHPPPLCFDAPVVQGGGGGGVVFPEATVPTLTQMAMVFPRDGNGVVPVPVVHGNDTAAAPIKRPAAKRLRTVRCRSSTTGQPSEAGSSAHAINTSSGDNNVRNEVPLKAEGDLHDCPPYQWSTIRVGVHHSLAELSRRGIETITGELQCKRCDDLKVVTLDIKAKFQDLYSYISCNIQGMDDRAPQRWREPALPDCEKCGQKNSMRPVISADKHKINWIFLLLSEMLGLCTLEQLKHFCANTQQHRTGAKDRVLYSTYMELCNQLLPNGLFDMASERQKRIRSIA</sequence>
<proteinExistence type="predicted"/>
<comment type="caution">
    <text evidence="3">The sequence shown here is derived from an EMBL/GenBank/DDBJ whole genome shotgun (WGS) entry which is preliminary data.</text>
</comment>
<evidence type="ECO:0000259" key="2">
    <source>
        <dbReference type="Pfam" id="PF23324"/>
    </source>
</evidence>
<dbReference type="Proteomes" id="UP000095767">
    <property type="component" value="Unassembled WGS sequence"/>
</dbReference>
<keyword evidence="4" id="KW-1185">Reference proteome</keyword>
<organism evidence="3 4">
    <name type="scientific">Dichanthelium oligosanthes</name>
    <dbReference type="NCBI Taxonomy" id="888268"/>
    <lineage>
        <taxon>Eukaryota</taxon>
        <taxon>Viridiplantae</taxon>
        <taxon>Streptophyta</taxon>
        <taxon>Embryophyta</taxon>
        <taxon>Tracheophyta</taxon>
        <taxon>Spermatophyta</taxon>
        <taxon>Magnoliopsida</taxon>
        <taxon>Liliopsida</taxon>
        <taxon>Poales</taxon>
        <taxon>Poaceae</taxon>
        <taxon>PACMAD clade</taxon>
        <taxon>Panicoideae</taxon>
        <taxon>Panicodae</taxon>
        <taxon>Paniceae</taxon>
        <taxon>Dichantheliinae</taxon>
        <taxon>Dichanthelium</taxon>
    </lineage>
</organism>
<feature type="domain" description="DUF7086" evidence="2">
    <location>
        <begin position="221"/>
        <end position="353"/>
    </location>
</feature>
<protein>
    <recommendedName>
        <fullName evidence="2">DUF7086 domain-containing protein</fullName>
    </recommendedName>
</protein>
<dbReference type="EMBL" id="LWDX02033837">
    <property type="protein sequence ID" value="OEL26856.1"/>
    <property type="molecule type" value="Genomic_DNA"/>
</dbReference>
<feature type="region of interest" description="Disordered" evidence="1">
    <location>
        <begin position="156"/>
        <end position="191"/>
    </location>
</feature>